<dbReference type="CDD" id="cd06170">
    <property type="entry name" value="LuxR_C_like"/>
    <property type="match status" value="1"/>
</dbReference>
<dbReference type="Gene3D" id="1.25.40.10">
    <property type="entry name" value="Tetratricopeptide repeat domain"/>
    <property type="match status" value="2"/>
</dbReference>
<dbReference type="PANTHER" id="PTHR16305:SF35">
    <property type="entry name" value="TRANSCRIPTIONAL ACTIVATOR DOMAIN"/>
    <property type="match status" value="1"/>
</dbReference>
<dbReference type="Pfam" id="PF13191">
    <property type="entry name" value="AAA_16"/>
    <property type="match status" value="1"/>
</dbReference>
<sequence>MVAPRLVGRAEEVAAIHAAIDATARGLGQCLVVEGMAGIGKSRLLSEGTEYAAGLELSVVTGRATELDRVAPLNVLLGALRPVLPVPPAEIGAGAEHNGFWLIDRLGALIEDQVRTRPMLVVLDDVQWADELTALALRVLVPALASSPVCWVLARRPLPERAPGQEAVDWLLAEGAPRLQLEPLRRDCVTELCSELLGAAPDEQLLAFAERSDGNPFLLGDLLTSLRDAGRIAVTAGRATVTGEELPSSFLLSVEHRLRDLSEHTRALLVAGAVLGRRFTLHEAAGLAGRSAVDLVIGAKEAVRSGALVDDGAALAYRHDLIREAVYNALPEPVRRALHREAAEVVRKEGHPVLEVASHLLRGARQADAQAIEVLRSAADQVASTSPGTAAELMLRGLELLDPQDSARPDLVAATVRLLASAGRLAEARELGERALRAGLPEPVEAGLLLGLAEAMKHAGRSGAVLEFTRRALAHESVHESARAQLLASEAHALLQTGELVNAAEVGEQAVRLGRAAGEHSAVVYALGACAVGAQDRGEVAAAIEIAGEAVRLANEVGGAASQWHPRLWLAPALVAADRLNEASAVYEMGQREAEWFGTAWTLPLWHYYRGELHAAAGRLDDAAAEFESGLAVAEQLGALALAPSLQLALARISLWQDEVPQARKYLRRAKQLAEEGVGVVSEDLAWTSALLLDSGGKPDEAAAELAEIYSALPRRLLLLTYHPYAGPQLVRIALRARRPELAAVVARAAGTLAEANPGVPTLVAAGLHADALVRGDLDDLREAVRLYEASPRPPAVAAAYEDAAAAEQTAGNRTEAVGLLESALGLHTTSGAKRHIARVRGRMRRLGVHLAAPAGQRAATSGWHSLTRSELKVARLVAEGLTNRDVAARLFLSPHTVDTHLRHIFAKLDVSSRVEVTRKVLEHGQDGD</sequence>
<name>A0ABR9L1Q6_9PSEU</name>
<dbReference type="Proteomes" id="UP000656548">
    <property type="component" value="Unassembled WGS sequence"/>
</dbReference>
<evidence type="ECO:0000313" key="4">
    <source>
        <dbReference type="EMBL" id="MBE1574320.1"/>
    </source>
</evidence>
<dbReference type="PANTHER" id="PTHR16305">
    <property type="entry name" value="TESTICULAR SOLUBLE ADENYLYL CYCLASE"/>
    <property type="match status" value="1"/>
</dbReference>
<keyword evidence="2" id="KW-0067">ATP-binding</keyword>
<keyword evidence="1" id="KW-0547">Nucleotide-binding</keyword>
<dbReference type="Pfam" id="PF00196">
    <property type="entry name" value="GerE"/>
    <property type="match status" value="1"/>
</dbReference>
<dbReference type="SUPFAM" id="SSF48452">
    <property type="entry name" value="TPR-like"/>
    <property type="match status" value="2"/>
</dbReference>
<dbReference type="Gene3D" id="3.40.50.300">
    <property type="entry name" value="P-loop containing nucleotide triphosphate hydrolases"/>
    <property type="match status" value="1"/>
</dbReference>
<proteinExistence type="predicted"/>
<accession>A0ABR9L1Q6</accession>
<dbReference type="InterPro" id="IPR041664">
    <property type="entry name" value="AAA_16"/>
</dbReference>
<evidence type="ECO:0000259" key="3">
    <source>
        <dbReference type="PROSITE" id="PS50043"/>
    </source>
</evidence>
<organism evidence="4 5">
    <name type="scientific">Amycolatopsis roodepoortensis</name>
    <dbReference type="NCBI Taxonomy" id="700274"/>
    <lineage>
        <taxon>Bacteria</taxon>
        <taxon>Bacillati</taxon>
        <taxon>Actinomycetota</taxon>
        <taxon>Actinomycetes</taxon>
        <taxon>Pseudonocardiales</taxon>
        <taxon>Pseudonocardiaceae</taxon>
        <taxon>Amycolatopsis</taxon>
    </lineage>
</organism>
<dbReference type="PROSITE" id="PS00622">
    <property type="entry name" value="HTH_LUXR_1"/>
    <property type="match status" value="1"/>
</dbReference>
<dbReference type="InterPro" id="IPR027417">
    <property type="entry name" value="P-loop_NTPase"/>
</dbReference>
<dbReference type="Gene3D" id="1.10.10.10">
    <property type="entry name" value="Winged helix-like DNA-binding domain superfamily/Winged helix DNA-binding domain"/>
    <property type="match status" value="1"/>
</dbReference>
<dbReference type="RefSeq" id="WP_192741975.1">
    <property type="nucleotide sequence ID" value="NZ_JADBEJ010000001.1"/>
</dbReference>
<protein>
    <submittedName>
        <fullName evidence="4">DNA-binding CsgD family transcriptional regulator/Arc/MetJ family transcription regulator</fullName>
    </submittedName>
</protein>
<dbReference type="InterPro" id="IPR011990">
    <property type="entry name" value="TPR-like_helical_dom_sf"/>
</dbReference>
<dbReference type="InterPro" id="IPR000792">
    <property type="entry name" value="Tscrpt_reg_LuxR_C"/>
</dbReference>
<dbReference type="InterPro" id="IPR036388">
    <property type="entry name" value="WH-like_DNA-bd_sf"/>
</dbReference>
<reference evidence="4 5" key="1">
    <citation type="submission" date="2020-10" db="EMBL/GenBank/DDBJ databases">
        <title>Sequencing the genomes of 1000 actinobacteria strains.</title>
        <authorList>
            <person name="Klenk H.-P."/>
        </authorList>
    </citation>
    <scope>NUCLEOTIDE SEQUENCE [LARGE SCALE GENOMIC DNA]</scope>
    <source>
        <strain evidence="4 5">DSM 46661</strain>
    </source>
</reference>
<evidence type="ECO:0000313" key="5">
    <source>
        <dbReference type="Proteomes" id="UP000656548"/>
    </source>
</evidence>
<keyword evidence="4" id="KW-0238">DNA-binding</keyword>
<dbReference type="PROSITE" id="PS50043">
    <property type="entry name" value="HTH_LUXR_2"/>
    <property type="match status" value="1"/>
</dbReference>
<dbReference type="InterPro" id="IPR016032">
    <property type="entry name" value="Sig_transdc_resp-reg_C-effctor"/>
</dbReference>
<evidence type="ECO:0000256" key="2">
    <source>
        <dbReference type="ARBA" id="ARBA00022840"/>
    </source>
</evidence>
<dbReference type="SMART" id="SM00421">
    <property type="entry name" value="HTH_LUXR"/>
    <property type="match status" value="1"/>
</dbReference>
<evidence type="ECO:0000256" key="1">
    <source>
        <dbReference type="ARBA" id="ARBA00022741"/>
    </source>
</evidence>
<keyword evidence="5" id="KW-1185">Reference proteome</keyword>
<dbReference type="PRINTS" id="PR00038">
    <property type="entry name" value="HTHLUXR"/>
</dbReference>
<feature type="domain" description="HTH luxR-type" evidence="3">
    <location>
        <begin position="860"/>
        <end position="925"/>
    </location>
</feature>
<dbReference type="EMBL" id="JADBEJ010000001">
    <property type="protein sequence ID" value="MBE1574320.1"/>
    <property type="molecule type" value="Genomic_DNA"/>
</dbReference>
<comment type="caution">
    <text evidence="4">The sequence shown here is derived from an EMBL/GenBank/DDBJ whole genome shotgun (WGS) entry which is preliminary data.</text>
</comment>
<dbReference type="SUPFAM" id="SSF52540">
    <property type="entry name" value="P-loop containing nucleoside triphosphate hydrolases"/>
    <property type="match status" value="1"/>
</dbReference>
<dbReference type="GO" id="GO:0003677">
    <property type="term" value="F:DNA binding"/>
    <property type="evidence" value="ECO:0007669"/>
    <property type="project" value="UniProtKB-KW"/>
</dbReference>
<dbReference type="SUPFAM" id="SSF46894">
    <property type="entry name" value="C-terminal effector domain of the bipartite response regulators"/>
    <property type="match status" value="1"/>
</dbReference>
<gene>
    <name evidence="4" type="ORF">H4W30_001349</name>
</gene>